<keyword evidence="1" id="KW-0614">Plasmid</keyword>
<dbReference type="Proteomes" id="UP001061991">
    <property type="component" value="Plasmid p_unnamed3"/>
</dbReference>
<dbReference type="EMBL" id="CP104970">
    <property type="protein sequence ID" value="UXN57420.1"/>
    <property type="molecule type" value="Genomic_DNA"/>
</dbReference>
<evidence type="ECO:0000313" key="2">
    <source>
        <dbReference type="Proteomes" id="UP001061991"/>
    </source>
</evidence>
<accession>A0ACD4CV05</accession>
<protein>
    <submittedName>
        <fullName evidence="1">SDR family oxidoreductase</fullName>
    </submittedName>
</protein>
<proteinExistence type="predicted"/>
<geneLocation type="plasmid" evidence="1 2">
    <name>p_unnamed3</name>
</geneLocation>
<evidence type="ECO:0000313" key="1">
    <source>
        <dbReference type="EMBL" id="UXN57420.1"/>
    </source>
</evidence>
<organism evidence="1 2">
    <name type="scientific">Phyllobacterium zundukense</name>
    <dbReference type="NCBI Taxonomy" id="1867719"/>
    <lineage>
        <taxon>Bacteria</taxon>
        <taxon>Pseudomonadati</taxon>
        <taxon>Pseudomonadota</taxon>
        <taxon>Alphaproteobacteria</taxon>
        <taxon>Hyphomicrobiales</taxon>
        <taxon>Phyllobacteriaceae</taxon>
        <taxon>Phyllobacterium</taxon>
    </lineage>
</organism>
<name>A0ACD4CV05_9HYPH</name>
<sequence length="249" mass="26317">MDHLAASANYQVAIVTGAAKGLGLAIAKRLADDGCRVALWDIDFSRFDEMQAGFTPAMKQIVDVADMDAVDKAFRSTVEALGHVDILVNNAGVNGPIANTCEYPVEDWKRVLAIDLDGVFYCCRSAIPHMIDRGYGRIINIASIAGKEGNAGGSAYAAAKGGVIAYTKSIAKELAKTGVLVNCVAPTMAETELLQEMTPEFITAIQGKIPMGRFVTGEEVAAMVAFAASPDCSFTTGFTFDLTGGRATY</sequence>
<gene>
    <name evidence="1" type="ORF">N8E88_03490</name>
</gene>
<keyword evidence="2" id="KW-1185">Reference proteome</keyword>
<reference evidence="1" key="1">
    <citation type="submission" date="2022-09" db="EMBL/GenBank/DDBJ databases">
        <title>Interaction between co-microsymbionts with complementary sets of symbiotic genes in legume-rhizobium systems.</title>
        <authorList>
            <person name="Safronova V."/>
            <person name="Sazanova A."/>
            <person name="Afonin A."/>
            <person name="Chirak E."/>
        </authorList>
    </citation>
    <scope>NUCLEOTIDE SEQUENCE</scope>
    <source>
        <strain evidence="1">A18/3m</strain>
    </source>
</reference>